<dbReference type="EMBL" id="DS612897">
    <property type="protein sequence ID" value="EEC00218.1"/>
    <property type="molecule type" value="Genomic_DNA"/>
</dbReference>
<evidence type="ECO:0000313" key="6">
    <source>
        <dbReference type="Proteomes" id="UP000001555"/>
    </source>
</evidence>
<keyword evidence="6" id="KW-1185">Reference proteome</keyword>
<dbReference type="HOGENOM" id="CLU_190949_2_0_1"/>
<dbReference type="AlphaFoldDB" id="B7P0U6"/>
<evidence type="ECO:0000256" key="2">
    <source>
        <dbReference type="ARBA" id="ARBA00022980"/>
    </source>
</evidence>
<dbReference type="EnsemblMetazoa" id="ISCW000131-RA">
    <property type="protein sequence ID" value="ISCW000131-PA"/>
    <property type="gene ID" value="ISCW000131"/>
</dbReference>
<evidence type="ECO:0000313" key="5">
    <source>
        <dbReference type="EnsemblMetazoa" id="ISCW000131-PA"/>
    </source>
</evidence>
<dbReference type="InParanoid" id="B7P0U6"/>
<keyword evidence="7" id="KW-1267">Proteomics identification</keyword>
<reference evidence="5" key="2">
    <citation type="submission" date="2020-05" db="UniProtKB">
        <authorList>
            <consortium name="EnsemblMetazoa"/>
        </authorList>
    </citation>
    <scope>IDENTIFICATION</scope>
    <source>
        <strain evidence="5">wikel</strain>
    </source>
</reference>
<comment type="similarity">
    <text evidence="1">Belongs to the bacterial ribosomal protein bL33 family.</text>
</comment>
<name>B7P0U6_IXOSC</name>
<dbReference type="VEuPathDB" id="VectorBase:ISCW000131"/>
<evidence type="ECO:0000313" key="4">
    <source>
        <dbReference type="EMBL" id="EEC00218.1"/>
    </source>
</evidence>
<dbReference type="GO" id="GO:1990904">
    <property type="term" value="C:ribonucleoprotein complex"/>
    <property type="evidence" value="ECO:0007669"/>
    <property type="project" value="UniProtKB-KW"/>
</dbReference>
<dbReference type="InterPro" id="IPR038584">
    <property type="entry name" value="Ribosomal_bL33_sf"/>
</dbReference>
<dbReference type="FunCoup" id="B7P0U6">
    <property type="interactions" value="309"/>
</dbReference>
<gene>
    <name evidence="4" type="ORF">IscW_ISCW000131</name>
</gene>
<evidence type="ECO:0007829" key="7">
    <source>
        <dbReference type="PeptideAtlas" id="B7P0U6"/>
    </source>
</evidence>
<evidence type="ECO:0008006" key="8">
    <source>
        <dbReference type="Google" id="ProtNLM"/>
    </source>
</evidence>
<dbReference type="EMBL" id="ABJB011084165">
    <property type="status" value="NOT_ANNOTATED_CDS"/>
    <property type="molecule type" value="Genomic_DNA"/>
</dbReference>
<protein>
    <recommendedName>
        <fullName evidence="8">39S ribosomal protein L33, mitochondrial</fullName>
    </recommendedName>
</protein>
<dbReference type="STRING" id="6945.B7P0U6"/>
<dbReference type="PaxDb" id="6945-B7P0U6"/>
<dbReference type="Proteomes" id="UP000001555">
    <property type="component" value="Unassembled WGS sequence"/>
</dbReference>
<accession>B7P0U6</accession>
<keyword evidence="2" id="KW-0689">Ribosomal protein</keyword>
<proteinExistence type="evidence at protein level"/>
<keyword evidence="3" id="KW-0687">Ribonucleoprotein</keyword>
<evidence type="ECO:0000256" key="3">
    <source>
        <dbReference type="ARBA" id="ARBA00023274"/>
    </source>
</evidence>
<dbReference type="Gene3D" id="2.20.28.120">
    <property type="entry name" value="Ribosomal protein L33"/>
    <property type="match status" value="1"/>
</dbReference>
<dbReference type="GO" id="GO:0005840">
    <property type="term" value="C:ribosome"/>
    <property type="evidence" value="ECO:0007669"/>
    <property type="project" value="UniProtKB-KW"/>
</dbReference>
<organism>
    <name type="scientific">Ixodes scapularis</name>
    <name type="common">Black-legged tick</name>
    <name type="synonym">Deer tick</name>
    <dbReference type="NCBI Taxonomy" id="6945"/>
    <lineage>
        <taxon>Eukaryota</taxon>
        <taxon>Metazoa</taxon>
        <taxon>Ecdysozoa</taxon>
        <taxon>Arthropoda</taxon>
        <taxon>Chelicerata</taxon>
        <taxon>Arachnida</taxon>
        <taxon>Acari</taxon>
        <taxon>Parasitiformes</taxon>
        <taxon>Ixodida</taxon>
        <taxon>Ixodoidea</taxon>
        <taxon>Ixodidae</taxon>
        <taxon>Ixodinae</taxon>
        <taxon>Ixodes</taxon>
    </lineage>
</organism>
<sequence length="58" mass="6899">MAKAKSKFILVLLESLVSKHKVVLKRARLDEKTEKWMFDPYIQSFSVYKEIKKLKSLK</sequence>
<evidence type="ECO:0000256" key="1">
    <source>
        <dbReference type="ARBA" id="ARBA00007596"/>
    </source>
</evidence>
<reference evidence="4 6" key="1">
    <citation type="submission" date="2008-03" db="EMBL/GenBank/DDBJ databases">
        <title>Annotation of Ixodes scapularis.</title>
        <authorList>
            <consortium name="Ixodes scapularis Genome Project Consortium"/>
            <person name="Caler E."/>
            <person name="Hannick L.I."/>
            <person name="Bidwell S."/>
            <person name="Joardar V."/>
            <person name="Thiagarajan M."/>
            <person name="Amedeo P."/>
            <person name="Galinsky K.J."/>
            <person name="Schobel S."/>
            <person name="Inman J."/>
            <person name="Hostetler J."/>
            <person name="Miller J."/>
            <person name="Hammond M."/>
            <person name="Megy K."/>
            <person name="Lawson D."/>
            <person name="Kodira C."/>
            <person name="Sutton G."/>
            <person name="Meyer J."/>
            <person name="Hill C.A."/>
            <person name="Birren B."/>
            <person name="Nene V."/>
            <person name="Collins F."/>
            <person name="Alarcon-Chaidez F."/>
            <person name="Wikel S."/>
            <person name="Strausberg R."/>
        </authorList>
    </citation>
    <scope>NUCLEOTIDE SEQUENCE [LARGE SCALE GENOMIC DNA]</scope>
    <source>
        <strain evidence="6">Wikel</strain>
        <strain evidence="4">Wikel colony</strain>
    </source>
</reference>